<dbReference type="EMBL" id="JANPWB010000008">
    <property type="protein sequence ID" value="KAJ1162255.1"/>
    <property type="molecule type" value="Genomic_DNA"/>
</dbReference>
<reference evidence="2" key="1">
    <citation type="journal article" date="2022" name="bioRxiv">
        <title>Sequencing and chromosome-scale assembly of the giantPleurodeles waltlgenome.</title>
        <authorList>
            <person name="Brown T."/>
            <person name="Elewa A."/>
            <person name="Iarovenko S."/>
            <person name="Subramanian E."/>
            <person name="Araus A.J."/>
            <person name="Petzold A."/>
            <person name="Susuki M."/>
            <person name="Suzuki K.-i.T."/>
            <person name="Hayashi T."/>
            <person name="Toyoda A."/>
            <person name="Oliveira C."/>
            <person name="Osipova E."/>
            <person name="Leigh N.D."/>
            <person name="Simon A."/>
            <person name="Yun M.H."/>
        </authorList>
    </citation>
    <scope>NUCLEOTIDE SEQUENCE</scope>
    <source>
        <strain evidence="2">20211129_DDA</strain>
        <tissue evidence="2">Liver</tissue>
    </source>
</reference>
<keyword evidence="3" id="KW-1185">Reference proteome</keyword>
<organism evidence="2 3">
    <name type="scientific">Pleurodeles waltl</name>
    <name type="common">Iberian ribbed newt</name>
    <dbReference type="NCBI Taxonomy" id="8319"/>
    <lineage>
        <taxon>Eukaryota</taxon>
        <taxon>Metazoa</taxon>
        <taxon>Chordata</taxon>
        <taxon>Craniata</taxon>
        <taxon>Vertebrata</taxon>
        <taxon>Euteleostomi</taxon>
        <taxon>Amphibia</taxon>
        <taxon>Batrachia</taxon>
        <taxon>Caudata</taxon>
        <taxon>Salamandroidea</taxon>
        <taxon>Salamandridae</taxon>
        <taxon>Pleurodelinae</taxon>
        <taxon>Pleurodeles</taxon>
    </lineage>
</organism>
<feature type="region of interest" description="Disordered" evidence="1">
    <location>
        <begin position="158"/>
        <end position="194"/>
    </location>
</feature>
<gene>
    <name evidence="2" type="ORF">NDU88_002723</name>
</gene>
<dbReference type="AlphaFoldDB" id="A0AAV7SDR3"/>
<proteinExistence type="predicted"/>
<evidence type="ECO:0000256" key="1">
    <source>
        <dbReference type="SAM" id="MobiDB-lite"/>
    </source>
</evidence>
<evidence type="ECO:0000313" key="2">
    <source>
        <dbReference type="EMBL" id="KAJ1162255.1"/>
    </source>
</evidence>
<accession>A0AAV7SDR3</accession>
<evidence type="ECO:0000313" key="3">
    <source>
        <dbReference type="Proteomes" id="UP001066276"/>
    </source>
</evidence>
<sequence>MAETSARSALQWASTLGRRLLFVLHSTLVLNKIQTRENGRQASRRAGVLRTKRPGRGDSSAEAVTSTCHVRADFDNIVENVTCVERISRIKHLLFQWMIDRASQLTNIIINKVLPHRRSLIEGFASGNLYTEVRCACRRNTSQLWSKLSQRQKLLSKSIAKPGKEQQDNQNSSKRKPYSLMRSCSWRQDTSPPSMEYTALSTRKRHLRNCGRLLPILKPVLTNE</sequence>
<dbReference type="Proteomes" id="UP001066276">
    <property type="component" value="Chromosome 4_2"/>
</dbReference>
<protein>
    <submittedName>
        <fullName evidence="2">Uncharacterized protein</fullName>
    </submittedName>
</protein>
<feature type="region of interest" description="Disordered" evidence="1">
    <location>
        <begin position="41"/>
        <end position="62"/>
    </location>
</feature>
<name>A0AAV7SDR3_PLEWA</name>
<comment type="caution">
    <text evidence="2">The sequence shown here is derived from an EMBL/GenBank/DDBJ whole genome shotgun (WGS) entry which is preliminary data.</text>
</comment>